<dbReference type="Gene3D" id="1.10.10.60">
    <property type="entry name" value="Homeodomain-like"/>
    <property type="match status" value="1"/>
</dbReference>
<organism evidence="8 9">
    <name type="scientific">Lentithecium fluviatile CBS 122367</name>
    <dbReference type="NCBI Taxonomy" id="1168545"/>
    <lineage>
        <taxon>Eukaryota</taxon>
        <taxon>Fungi</taxon>
        <taxon>Dikarya</taxon>
        <taxon>Ascomycota</taxon>
        <taxon>Pezizomycotina</taxon>
        <taxon>Dothideomycetes</taxon>
        <taxon>Pleosporomycetidae</taxon>
        <taxon>Pleosporales</taxon>
        <taxon>Massarineae</taxon>
        <taxon>Lentitheciaceae</taxon>
        <taxon>Lentithecium</taxon>
    </lineage>
</organism>
<feature type="region of interest" description="Disordered" evidence="6">
    <location>
        <begin position="181"/>
        <end position="200"/>
    </location>
</feature>
<keyword evidence="2" id="KW-0808">Transferase</keyword>
<dbReference type="OrthoDB" id="2447880at2759"/>
<proteinExistence type="predicted"/>
<dbReference type="Pfam" id="PF02805">
    <property type="entry name" value="Ada_Zn_binding"/>
    <property type="match status" value="1"/>
</dbReference>
<keyword evidence="5" id="KW-0804">Transcription</keyword>
<dbReference type="GO" id="GO:0003700">
    <property type="term" value="F:DNA-binding transcription factor activity"/>
    <property type="evidence" value="ECO:0007669"/>
    <property type="project" value="InterPro"/>
</dbReference>
<dbReference type="SUPFAM" id="SSF46689">
    <property type="entry name" value="Homeodomain-like"/>
    <property type="match status" value="1"/>
</dbReference>
<keyword evidence="2" id="KW-0489">Methyltransferase</keyword>
<evidence type="ECO:0000256" key="4">
    <source>
        <dbReference type="ARBA" id="ARBA00023159"/>
    </source>
</evidence>
<evidence type="ECO:0000256" key="3">
    <source>
        <dbReference type="ARBA" id="ARBA00023015"/>
    </source>
</evidence>
<dbReference type="Proteomes" id="UP000799291">
    <property type="component" value="Unassembled WGS sequence"/>
</dbReference>
<dbReference type="EMBL" id="MU005586">
    <property type="protein sequence ID" value="KAF2682759.1"/>
    <property type="molecule type" value="Genomic_DNA"/>
</dbReference>
<sequence>MPFTTETARWRALSIRDPTANGHFFYTVKTTNCYCRPTCPARLARRANIGFCKTAAEAEAAGYRACKRCKPNEERPEDPQEQAVAKACRLIEQAVQRGDEKAGRLQDLAKSVGLTPRYFHKVFKDRMRLTPKEYAKSKVEGAGGGGTDPFLHGGLDDLGPMNLEGFDFNDLVDFGAGASLSTDHNTPSAPAEQGTPGFFGNENDVNVLMPATVENWPNAINTSFSVSDKLFQQFDASSLSDKAMMVTTTAFDMDAALLLNSDTLPEFNAGMYGDLFA</sequence>
<dbReference type="InterPro" id="IPR004026">
    <property type="entry name" value="Ada_DNA_repair_Zn-bd"/>
</dbReference>
<gene>
    <name evidence="8" type="ORF">K458DRAFT_405505</name>
</gene>
<dbReference type="AlphaFoldDB" id="A0A6G1IXZ0"/>
<dbReference type="InterPro" id="IPR018060">
    <property type="entry name" value="HTH_AraC"/>
</dbReference>
<reference evidence="8" key="1">
    <citation type="journal article" date="2020" name="Stud. Mycol.">
        <title>101 Dothideomycetes genomes: a test case for predicting lifestyles and emergence of pathogens.</title>
        <authorList>
            <person name="Haridas S."/>
            <person name="Albert R."/>
            <person name="Binder M."/>
            <person name="Bloem J."/>
            <person name="Labutti K."/>
            <person name="Salamov A."/>
            <person name="Andreopoulos B."/>
            <person name="Baker S."/>
            <person name="Barry K."/>
            <person name="Bills G."/>
            <person name="Bluhm B."/>
            <person name="Cannon C."/>
            <person name="Castanera R."/>
            <person name="Culley D."/>
            <person name="Daum C."/>
            <person name="Ezra D."/>
            <person name="Gonzalez J."/>
            <person name="Henrissat B."/>
            <person name="Kuo A."/>
            <person name="Liang C."/>
            <person name="Lipzen A."/>
            <person name="Lutzoni F."/>
            <person name="Magnuson J."/>
            <person name="Mondo S."/>
            <person name="Nolan M."/>
            <person name="Ohm R."/>
            <person name="Pangilinan J."/>
            <person name="Park H.-J."/>
            <person name="Ramirez L."/>
            <person name="Alfaro M."/>
            <person name="Sun H."/>
            <person name="Tritt A."/>
            <person name="Yoshinaga Y."/>
            <person name="Zwiers L.-H."/>
            <person name="Turgeon B."/>
            <person name="Goodwin S."/>
            <person name="Spatafora J."/>
            <person name="Crous P."/>
            <person name="Grigoriev I."/>
        </authorList>
    </citation>
    <scope>NUCLEOTIDE SEQUENCE</scope>
    <source>
        <strain evidence="8">CBS 122367</strain>
    </source>
</reference>
<dbReference type="GO" id="GO:0006281">
    <property type="term" value="P:DNA repair"/>
    <property type="evidence" value="ECO:0007669"/>
    <property type="project" value="InterPro"/>
</dbReference>
<dbReference type="GO" id="GO:0008270">
    <property type="term" value="F:zinc ion binding"/>
    <property type="evidence" value="ECO:0007669"/>
    <property type="project" value="InterPro"/>
</dbReference>
<evidence type="ECO:0000256" key="6">
    <source>
        <dbReference type="SAM" id="MobiDB-lite"/>
    </source>
</evidence>
<evidence type="ECO:0000259" key="7">
    <source>
        <dbReference type="PROSITE" id="PS01124"/>
    </source>
</evidence>
<dbReference type="SUPFAM" id="SSF57884">
    <property type="entry name" value="Ada DNA repair protein, N-terminal domain (N-Ada 10)"/>
    <property type="match status" value="1"/>
</dbReference>
<evidence type="ECO:0000256" key="2">
    <source>
        <dbReference type="ARBA" id="ARBA00022603"/>
    </source>
</evidence>
<evidence type="ECO:0000256" key="5">
    <source>
        <dbReference type="ARBA" id="ARBA00023163"/>
    </source>
</evidence>
<dbReference type="Gene3D" id="3.40.10.10">
    <property type="entry name" value="DNA Methylphosphotriester Repair Domain"/>
    <property type="match status" value="1"/>
</dbReference>
<dbReference type="GO" id="GO:0043565">
    <property type="term" value="F:sequence-specific DNA binding"/>
    <property type="evidence" value="ECO:0007669"/>
    <property type="project" value="InterPro"/>
</dbReference>
<dbReference type="PROSITE" id="PS01124">
    <property type="entry name" value="HTH_ARAC_FAMILY_2"/>
    <property type="match status" value="1"/>
</dbReference>
<accession>A0A6G1IXZ0</accession>
<protein>
    <recommendedName>
        <fullName evidence="7">HTH araC/xylS-type domain-containing protein</fullName>
    </recommendedName>
</protein>
<name>A0A6G1IXZ0_9PLEO</name>
<evidence type="ECO:0000313" key="8">
    <source>
        <dbReference type="EMBL" id="KAF2682759.1"/>
    </source>
</evidence>
<dbReference type="InterPro" id="IPR035451">
    <property type="entry name" value="Ada-like_dom_sf"/>
</dbReference>
<evidence type="ECO:0000256" key="1">
    <source>
        <dbReference type="ARBA" id="ARBA00001947"/>
    </source>
</evidence>
<feature type="domain" description="HTH araC/xylS-type" evidence="7">
    <location>
        <begin position="85"/>
        <end position="134"/>
    </location>
</feature>
<comment type="cofactor">
    <cofactor evidence="1">
        <name>Zn(2+)</name>
        <dbReference type="ChEBI" id="CHEBI:29105"/>
    </cofactor>
</comment>
<evidence type="ECO:0000313" key="9">
    <source>
        <dbReference type="Proteomes" id="UP000799291"/>
    </source>
</evidence>
<dbReference type="GO" id="GO:0008168">
    <property type="term" value="F:methyltransferase activity"/>
    <property type="evidence" value="ECO:0007669"/>
    <property type="project" value="UniProtKB-KW"/>
</dbReference>
<dbReference type="GO" id="GO:0032259">
    <property type="term" value="P:methylation"/>
    <property type="evidence" value="ECO:0007669"/>
    <property type="project" value="UniProtKB-KW"/>
</dbReference>
<keyword evidence="3" id="KW-0805">Transcription regulation</keyword>
<dbReference type="InterPro" id="IPR009057">
    <property type="entry name" value="Homeodomain-like_sf"/>
</dbReference>
<keyword evidence="9" id="KW-1185">Reference proteome</keyword>
<keyword evidence="4" id="KW-0010">Activator</keyword>